<evidence type="ECO:0000313" key="2">
    <source>
        <dbReference type="Proteomes" id="UP001384579"/>
    </source>
</evidence>
<protein>
    <submittedName>
        <fullName evidence="1">Uncharacterized protein</fullName>
    </submittedName>
</protein>
<comment type="caution">
    <text evidence="1">The sequence shown here is derived from an EMBL/GenBank/DDBJ whole genome shotgun (WGS) entry which is preliminary data.</text>
</comment>
<organism evidence="1 2">
    <name type="scientific">Microcoleus anatoxicus PTRS2</name>
    <dbReference type="NCBI Taxonomy" id="2705321"/>
    <lineage>
        <taxon>Bacteria</taxon>
        <taxon>Bacillati</taxon>
        <taxon>Cyanobacteriota</taxon>
        <taxon>Cyanophyceae</taxon>
        <taxon>Oscillatoriophycideae</taxon>
        <taxon>Oscillatoriales</taxon>
        <taxon>Microcoleaceae</taxon>
        <taxon>Microcoleus</taxon>
        <taxon>Microcoleus anatoxicus</taxon>
    </lineage>
</organism>
<dbReference type="RefSeq" id="WP_340518535.1">
    <property type="nucleotide sequence ID" value="NZ_JBBLXS010000705.1"/>
</dbReference>
<keyword evidence="2" id="KW-1185">Reference proteome</keyword>
<sequence length="423" mass="50139">MHELDRLLQELVSQAQLYPKNTDPRRRKIIPQLWDIMFPGSSLRRDKKTTDDEAKRRLAGIKKRYRDRYLAILEGDFENDWLDVLQTTQKEILNNINIFNKGVDSKLYQAWLKFSETSPSQRTPEVYSEFNQQVERFRRSFVQRRTNKQTQTYPPEKAQPLAQSCKNLCQNIQNSDVDLQQTWNTFCDEVQQLYRPLKFWNWFARYLQFRFIDIIRKRLNVISGDAPAAQQDDDSANETRFDRIQTKADSRPSPEVIRIIYQDPDGIFRGKHIKKLPDVNFRAIVILKFQEASLKEIDEHFGNRVNAQTTISPFYTRTCSYFKPIIEEYLEAKLALPQSAIEQIVTDSEGKYNKRGMPDRPNITFKGIIRSRWEGVQSWTILARQLQVNVTELIYFYLDGISYFQLIPKPQKRTRRNKNNTED</sequence>
<name>A0ABU8YW34_9CYAN</name>
<proteinExistence type="predicted"/>
<dbReference type="Proteomes" id="UP001384579">
    <property type="component" value="Unassembled WGS sequence"/>
</dbReference>
<dbReference type="EMBL" id="JBBLXS010000705">
    <property type="protein sequence ID" value="MEK0188667.1"/>
    <property type="molecule type" value="Genomic_DNA"/>
</dbReference>
<gene>
    <name evidence="1" type="ORF">WMG39_28045</name>
</gene>
<reference evidence="1 2" key="1">
    <citation type="journal article" date="2020" name="Harmful Algae">
        <title>Molecular and morphological characterization of a novel dihydroanatoxin-a producing Microcoleus species (cyanobacteria) from the Russian River, California, USA.</title>
        <authorList>
            <person name="Conklin K.Y."/>
            <person name="Stancheva R."/>
            <person name="Otten T.G."/>
            <person name="Fadness R."/>
            <person name="Boyer G.L."/>
            <person name="Read B."/>
            <person name="Zhang X."/>
            <person name="Sheath R.G."/>
        </authorList>
    </citation>
    <scope>NUCLEOTIDE SEQUENCE [LARGE SCALE GENOMIC DNA]</scope>
    <source>
        <strain evidence="1 2">PTRS2</strain>
    </source>
</reference>
<evidence type="ECO:0000313" key="1">
    <source>
        <dbReference type="EMBL" id="MEK0188667.1"/>
    </source>
</evidence>
<accession>A0ABU8YW34</accession>